<accession>A0ABV6C1Y4</accession>
<evidence type="ECO:0000313" key="2">
    <source>
        <dbReference type="EMBL" id="MFC0081697.1"/>
    </source>
</evidence>
<reference evidence="2 3" key="1">
    <citation type="submission" date="2024-09" db="EMBL/GenBank/DDBJ databases">
        <authorList>
            <person name="Sun Q."/>
            <person name="Mori K."/>
        </authorList>
    </citation>
    <scope>NUCLEOTIDE SEQUENCE [LARGE SCALE GENOMIC DNA]</scope>
    <source>
        <strain evidence="2 3">JCM 15389</strain>
    </source>
</reference>
<evidence type="ECO:0000313" key="3">
    <source>
        <dbReference type="Proteomes" id="UP001589788"/>
    </source>
</evidence>
<sequence>MAEANTGAADLTSYLIAAWRAAAERDESAGGSAWPDAEAAGLALALTSPFADEETQLRAVEEAARRLLERAAPERGRRLLRCLDQVLRDGGSPYGLAAIAPLFQEPPAPEPRPSGSPPVEALSAPEPAGPEPKAGHGWRLVPPPAAEEPKAKEPAPEQPTGAALAAEAPATDEPAPEAPSPVGSEPPAEPVDGPSAERVDASETGDGSQEVTVHAAEAPASAPPEDGSTEPAPPPWWARPAAGSATTVPEEPSGAEPDSSRAERWDQPAGPVEGQPMVEPVEHEVLGGSSTNGRLEVRPAEVADRATFESVVCSLVDEKTPFAVCFVGLDEVPGPVLGVPEEDDAPEEERAVRDTLLRTLAERTSGRGTAYAIGRGLVAITLPGARLREAERLARRLPAGAIKASFSWGAAEFPDEADEVRELLRVALVRLADMRDGRSSPPLLGRLRRRNSARSSA</sequence>
<name>A0ABV6C1Y4_9ACTN</name>
<feature type="compositionally biased region" description="Low complexity" evidence="1">
    <location>
        <begin position="162"/>
        <end position="173"/>
    </location>
</feature>
<keyword evidence="3" id="KW-1185">Reference proteome</keyword>
<dbReference type="EMBL" id="JBHLYQ010000043">
    <property type="protein sequence ID" value="MFC0081697.1"/>
    <property type="molecule type" value="Genomic_DNA"/>
</dbReference>
<organism evidence="2 3">
    <name type="scientific">Aciditerrimonas ferrireducens</name>
    <dbReference type="NCBI Taxonomy" id="667306"/>
    <lineage>
        <taxon>Bacteria</taxon>
        <taxon>Bacillati</taxon>
        <taxon>Actinomycetota</taxon>
        <taxon>Acidimicrobiia</taxon>
        <taxon>Acidimicrobiales</taxon>
        <taxon>Acidimicrobiaceae</taxon>
        <taxon>Aciditerrimonas</taxon>
    </lineage>
</organism>
<comment type="caution">
    <text evidence="2">The sequence shown here is derived from an EMBL/GenBank/DDBJ whole genome shotgun (WGS) entry which is preliminary data.</text>
</comment>
<proteinExistence type="predicted"/>
<evidence type="ECO:0008006" key="4">
    <source>
        <dbReference type="Google" id="ProtNLM"/>
    </source>
</evidence>
<feature type="compositionally biased region" description="Pro residues" evidence="1">
    <location>
        <begin position="104"/>
        <end position="116"/>
    </location>
</feature>
<dbReference type="RefSeq" id="WP_377788980.1">
    <property type="nucleotide sequence ID" value="NZ_JBHLYQ010000043.1"/>
</dbReference>
<gene>
    <name evidence="2" type="ORF">ACFFRE_06000</name>
</gene>
<feature type="region of interest" description="Disordered" evidence="1">
    <location>
        <begin position="101"/>
        <end position="277"/>
    </location>
</feature>
<dbReference type="Proteomes" id="UP001589788">
    <property type="component" value="Unassembled WGS sequence"/>
</dbReference>
<evidence type="ECO:0000256" key="1">
    <source>
        <dbReference type="SAM" id="MobiDB-lite"/>
    </source>
</evidence>
<feature type="compositionally biased region" description="Low complexity" evidence="1">
    <location>
        <begin position="215"/>
        <end position="225"/>
    </location>
</feature>
<protein>
    <recommendedName>
        <fullName evidence="4">GGDEF domain-containing protein</fullName>
    </recommendedName>
</protein>